<dbReference type="InterPro" id="IPR036928">
    <property type="entry name" value="AS_sf"/>
</dbReference>
<dbReference type="InterPro" id="IPR000120">
    <property type="entry name" value="Amidase"/>
</dbReference>
<dbReference type="EMBL" id="BOVJ01000162">
    <property type="protein sequence ID" value="GIQ66013.1"/>
    <property type="molecule type" value="Genomic_DNA"/>
</dbReference>
<reference evidence="3 4" key="1">
    <citation type="submission" date="2021-04" db="EMBL/GenBank/DDBJ databases">
        <title>Draft genome sequence of Paenibacillus cisolokensis, LC2-13A.</title>
        <authorList>
            <person name="Uke A."/>
            <person name="Chhe C."/>
            <person name="Baramee S."/>
            <person name="Kosugi A."/>
        </authorList>
    </citation>
    <scope>NUCLEOTIDE SEQUENCE [LARGE SCALE GENOMIC DNA]</scope>
    <source>
        <strain evidence="3 4">LC2-13A</strain>
    </source>
</reference>
<dbReference type="NCBIfam" id="NF006043">
    <property type="entry name" value="PRK08186.1"/>
    <property type="match status" value="1"/>
</dbReference>
<dbReference type="PANTHER" id="PTHR11895">
    <property type="entry name" value="TRANSAMIDASE"/>
    <property type="match status" value="1"/>
</dbReference>
<protein>
    <submittedName>
        <fullName evidence="3">Allophanate hydrolase</fullName>
    </submittedName>
</protein>
<evidence type="ECO:0000259" key="1">
    <source>
        <dbReference type="Pfam" id="PF01425"/>
    </source>
</evidence>
<keyword evidence="3" id="KW-0378">Hydrolase</keyword>
<dbReference type="Pfam" id="PF01425">
    <property type="entry name" value="Amidase"/>
    <property type="match status" value="1"/>
</dbReference>
<evidence type="ECO:0000259" key="2">
    <source>
        <dbReference type="Pfam" id="PF21986"/>
    </source>
</evidence>
<name>A0ABQ4NCQ9_9BACL</name>
<evidence type="ECO:0000313" key="3">
    <source>
        <dbReference type="EMBL" id="GIQ66013.1"/>
    </source>
</evidence>
<dbReference type="RefSeq" id="WP_213530564.1">
    <property type="nucleotide sequence ID" value="NZ_BOVJ01000162.1"/>
</dbReference>
<keyword evidence="4" id="KW-1185">Reference proteome</keyword>
<proteinExistence type="predicted"/>
<dbReference type="InterPro" id="IPR053844">
    <property type="entry name" value="AH_C"/>
</dbReference>
<dbReference type="PANTHER" id="PTHR11895:SF169">
    <property type="entry name" value="GLUTAMYL-TRNA(GLN) AMIDOTRANSFERASE"/>
    <property type="match status" value="1"/>
</dbReference>
<feature type="domain" description="Allophanate hydrolase C-terminal" evidence="2">
    <location>
        <begin position="556"/>
        <end position="674"/>
    </location>
</feature>
<dbReference type="Gene3D" id="1.20.58.1700">
    <property type="match status" value="1"/>
</dbReference>
<dbReference type="Gene3D" id="3.90.1300.10">
    <property type="entry name" value="Amidase signature (AS) domain"/>
    <property type="match status" value="1"/>
</dbReference>
<comment type="caution">
    <text evidence="3">The sequence shown here is derived from an EMBL/GenBank/DDBJ whole genome shotgun (WGS) entry which is preliminary data.</text>
</comment>
<dbReference type="GO" id="GO:0016787">
    <property type="term" value="F:hydrolase activity"/>
    <property type="evidence" value="ECO:0007669"/>
    <property type="project" value="UniProtKB-KW"/>
</dbReference>
<dbReference type="Gene3D" id="3.10.490.10">
    <property type="entry name" value="Gamma-glutamyl cyclotransferase-like"/>
    <property type="match status" value="1"/>
</dbReference>
<gene>
    <name evidence="3" type="ORF">PACILC2_45810</name>
</gene>
<organism evidence="3 4">
    <name type="scientific">Paenibacillus cisolokensis</name>
    <dbReference type="NCBI Taxonomy" id="1658519"/>
    <lineage>
        <taxon>Bacteria</taxon>
        <taxon>Bacillati</taxon>
        <taxon>Bacillota</taxon>
        <taxon>Bacilli</taxon>
        <taxon>Bacillales</taxon>
        <taxon>Paenibacillaceae</taxon>
        <taxon>Paenibacillus</taxon>
    </lineage>
</organism>
<dbReference type="Pfam" id="PF21986">
    <property type="entry name" value="AH_C"/>
    <property type="match status" value="1"/>
</dbReference>
<dbReference type="InterPro" id="IPR023631">
    <property type="entry name" value="Amidase_dom"/>
</dbReference>
<dbReference type="Proteomes" id="UP000680304">
    <property type="component" value="Unassembled WGS sequence"/>
</dbReference>
<dbReference type="SUPFAM" id="SSF75304">
    <property type="entry name" value="Amidase signature (AS) enzymes"/>
    <property type="match status" value="1"/>
</dbReference>
<sequence length="676" mass="71652">MGKRFVPRKLTVNSLRKGYLARNITPEDVVGCIIERSVADADMNIWITPPRMERIRPYIERLAALDPAKTPLWGIPFAIKDNIDWAGVPTTAGCPDFQYVPAEHASAVARLIEAGAIPLGKTNLDQFATGLVGTRSPYGETHNALRPELISGGSSSGSAVAVARGQAAFALGTDTAGSGRVPAALNGLVGFKPTIGAWPTKGVVPACASLDCVTVFAHSAEEALQVDRVLRGPDPADPWSRSVAPPLPRMPHKLCLPGEPLRFYGPYAVEYAQAWEAAVDRLKHLNVEIEYVDIRLFARAAAMLYDGPYVGERWASLGGFIDDHPGSVLPVTEQVLRSGAAARYGAASVFRAQHQLQEMKLEARKLLERAVLVLPTAGGTWSREQVRESPIETNSEMGRYTNHCNLLDLCALAVPAGEAADGLPFGITLFALAEDEGLLFGLERRLSGGDRKVVASRDVPNAAVGDITGNVPVAASGDITGSVSAAVSGDVIGKVPAPVAGDRTVDAPAVVSGDITGNIPAAASGDARNDMPEDIPNDVPACSETTESGGARAGVLVAVCGLHMRGYPLESQMRELGARFVREDRTAAKYRMIRLPSTPAKPGLIKQWRGGSSIAIEVWEMPAESFGPFVSAIPAPLGIGKVELQDGTEIPGFICEAYAENEAEDITCYGGWRAAT</sequence>
<evidence type="ECO:0000313" key="4">
    <source>
        <dbReference type="Proteomes" id="UP000680304"/>
    </source>
</evidence>
<accession>A0ABQ4NCQ9</accession>
<feature type="domain" description="Amidase" evidence="1">
    <location>
        <begin position="49"/>
        <end position="439"/>
    </location>
</feature>